<evidence type="ECO:0000256" key="3">
    <source>
        <dbReference type="ARBA" id="ARBA00023295"/>
    </source>
</evidence>
<accession>A0ABP9AK60</accession>
<dbReference type="Pfam" id="PF12708">
    <property type="entry name" value="Pect-lyase_RHGA_epim"/>
    <property type="match status" value="1"/>
</dbReference>
<keyword evidence="3 4" id="KW-0326">Glycosidase</keyword>
<dbReference type="InterPro" id="IPR011050">
    <property type="entry name" value="Pectin_lyase_fold/virulence"/>
</dbReference>
<gene>
    <name evidence="7" type="ORF">GCM10023200_14620</name>
</gene>
<dbReference type="Proteomes" id="UP001500928">
    <property type="component" value="Unassembled WGS sequence"/>
</dbReference>
<proteinExistence type="inferred from homology"/>
<dbReference type="PROSITE" id="PS51318">
    <property type="entry name" value="TAT"/>
    <property type="match status" value="1"/>
</dbReference>
<reference evidence="8" key="1">
    <citation type="journal article" date="2019" name="Int. J. Syst. Evol. Microbiol.">
        <title>The Global Catalogue of Microorganisms (GCM) 10K type strain sequencing project: providing services to taxonomists for standard genome sequencing and annotation.</title>
        <authorList>
            <consortium name="The Broad Institute Genomics Platform"/>
            <consortium name="The Broad Institute Genome Sequencing Center for Infectious Disease"/>
            <person name="Wu L."/>
            <person name="Ma J."/>
        </authorList>
    </citation>
    <scope>NUCLEOTIDE SEQUENCE [LARGE SCALE GENOMIC DNA]</scope>
    <source>
        <strain evidence="8">JCM 17979</strain>
    </source>
</reference>
<feature type="chain" id="PRO_5046535424" evidence="5">
    <location>
        <begin position="28"/>
        <end position="484"/>
    </location>
</feature>
<dbReference type="RefSeq" id="WP_345412406.1">
    <property type="nucleotide sequence ID" value="NZ_BAABHO010000008.1"/>
</dbReference>
<name>A0ABP9AK60_9PSEU</name>
<comment type="caution">
    <text evidence="7">The sequence shown here is derived from an EMBL/GenBank/DDBJ whole genome shotgun (WGS) entry which is preliminary data.</text>
</comment>
<dbReference type="PANTHER" id="PTHR31339">
    <property type="entry name" value="PECTIN LYASE-RELATED"/>
    <property type="match status" value="1"/>
</dbReference>
<dbReference type="InterPro" id="IPR051801">
    <property type="entry name" value="GH28_Enzymes"/>
</dbReference>
<dbReference type="InterPro" id="IPR006311">
    <property type="entry name" value="TAT_signal"/>
</dbReference>
<keyword evidence="5" id="KW-0732">Signal</keyword>
<dbReference type="Pfam" id="PF00295">
    <property type="entry name" value="Glyco_hydro_28"/>
    <property type="match status" value="1"/>
</dbReference>
<dbReference type="GO" id="GO:0016787">
    <property type="term" value="F:hydrolase activity"/>
    <property type="evidence" value="ECO:0007669"/>
    <property type="project" value="UniProtKB-KW"/>
</dbReference>
<evidence type="ECO:0000256" key="1">
    <source>
        <dbReference type="ARBA" id="ARBA00008834"/>
    </source>
</evidence>
<evidence type="ECO:0000259" key="6">
    <source>
        <dbReference type="Pfam" id="PF12708"/>
    </source>
</evidence>
<evidence type="ECO:0000256" key="5">
    <source>
        <dbReference type="SAM" id="SignalP"/>
    </source>
</evidence>
<evidence type="ECO:0000256" key="4">
    <source>
        <dbReference type="RuleBase" id="RU361169"/>
    </source>
</evidence>
<organism evidence="7 8">
    <name type="scientific">Actinomycetospora chlora</name>
    <dbReference type="NCBI Taxonomy" id="663608"/>
    <lineage>
        <taxon>Bacteria</taxon>
        <taxon>Bacillati</taxon>
        <taxon>Actinomycetota</taxon>
        <taxon>Actinomycetes</taxon>
        <taxon>Pseudonocardiales</taxon>
        <taxon>Pseudonocardiaceae</taxon>
        <taxon>Actinomycetospora</taxon>
    </lineage>
</organism>
<protein>
    <submittedName>
        <fullName evidence="7">Glycoside hydrolase family 28 protein</fullName>
    </submittedName>
</protein>
<dbReference type="PANTHER" id="PTHR31339:SF9">
    <property type="entry name" value="PLASMIN AND FIBRONECTIN-BINDING PROTEIN A"/>
    <property type="match status" value="1"/>
</dbReference>
<evidence type="ECO:0000256" key="2">
    <source>
        <dbReference type="ARBA" id="ARBA00022801"/>
    </source>
</evidence>
<dbReference type="InterPro" id="IPR000743">
    <property type="entry name" value="Glyco_hydro_28"/>
</dbReference>
<dbReference type="EMBL" id="BAABHO010000008">
    <property type="protein sequence ID" value="GAA4782217.1"/>
    <property type="molecule type" value="Genomic_DNA"/>
</dbReference>
<feature type="domain" description="Rhamnogalacturonase A/B/Epimerase-like pectate lyase" evidence="6">
    <location>
        <begin position="37"/>
        <end position="80"/>
    </location>
</feature>
<keyword evidence="2 4" id="KW-0378">Hydrolase</keyword>
<evidence type="ECO:0000313" key="7">
    <source>
        <dbReference type="EMBL" id="GAA4782217.1"/>
    </source>
</evidence>
<sequence>MVARRRFLAGSAAALGALALAATGARAGGVAAATGVVDVRAFGAAGDGTTRDTAAIQAAVDAAASAGGGTVLLGPGRFLAGTVTLRTGVSLHLAAGAVLLGSPDIADYPPHELGARDLDVGGRRVWALLYAEGAERIGVEGAGVIDGNGAFFPKVPIRDPDVASGPRPRTVFFRDCRAVTLRDVTLRESGMWTVHLAHCDAVRVQGLRVTSTLHLHQDGIVVDSCRDAVVRDCDVDTLDDAVVLKSSFSRPCTDVVVSGCVVRSRCAGIKLGTQSLGGFRGVTVADCLLHDCRLGGLKLQTVDGGDLEDVTVRDLTMRDVAAPLAIRRGARGFDYGATDVARPRPVGRLRGVRIERVDATVAPGTPLAGATSSVAGLPGLPVEDVVLADVHVTVPGGGSVADAARRDPPEEARAYPEHTMFGVLPASGLWARHAARLTLRGVRIELTGPDARPAVVVDDVEGLALDRTDPAGIDLVDRGVRGGT</sequence>
<comment type="similarity">
    <text evidence="1 4">Belongs to the glycosyl hydrolase 28 family.</text>
</comment>
<evidence type="ECO:0000313" key="8">
    <source>
        <dbReference type="Proteomes" id="UP001500928"/>
    </source>
</evidence>
<dbReference type="Gene3D" id="2.160.20.10">
    <property type="entry name" value="Single-stranded right-handed beta-helix, Pectin lyase-like"/>
    <property type="match status" value="1"/>
</dbReference>
<dbReference type="SUPFAM" id="SSF51126">
    <property type="entry name" value="Pectin lyase-like"/>
    <property type="match status" value="1"/>
</dbReference>
<dbReference type="InterPro" id="IPR024535">
    <property type="entry name" value="RHGA/B-epi-like_pectate_lyase"/>
</dbReference>
<feature type="signal peptide" evidence="5">
    <location>
        <begin position="1"/>
        <end position="27"/>
    </location>
</feature>
<keyword evidence="8" id="KW-1185">Reference proteome</keyword>
<dbReference type="InterPro" id="IPR012334">
    <property type="entry name" value="Pectin_lyas_fold"/>
</dbReference>